<feature type="domain" description="PB1" evidence="1">
    <location>
        <begin position="43"/>
        <end position="87"/>
    </location>
</feature>
<protein>
    <submittedName>
        <fullName evidence="3">Mitogen-activated protein kinase kinase kinase 2-like</fullName>
    </submittedName>
</protein>
<dbReference type="InParanoid" id="A0A6P7YPU1"/>
<dbReference type="OrthoDB" id="8693905at2759"/>
<evidence type="ECO:0000313" key="3">
    <source>
        <dbReference type="RefSeq" id="XP_030066746.1"/>
    </source>
</evidence>
<accession>A0A6P7YPU1</accession>
<dbReference type="InterPro" id="IPR000270">
    <property type="entry name" value="PB1_dom"/>
</dbReference>
<dbReference type="Gene3D" id="3.10.20.90">
    <property type="entry name" value="Phosphatidylinositol 3-kinase Catalytic Subunit, Chain A, domain 1"/>
    <property type="match status" value="1"/>
</dbReference>
<proteinExistence type="predicted"/>
<dbReference type="GeneID" id="115475146"/>
<dbReference type="KEGG" id="muo:115475146"/>
<dbReference type="SUPFAM" id="SSF54277">
    <property type="entry name" value="CAD &amp; PB1 domains"/>
    <property type="match status" value="1"/>
</dbReference>
<sequence>MDEQQVLNAIMQDLAVLHKASRPALSLQDMGKVKSSPKTQNDVRVKFEHRGEKRILQFSRPVRLEDLLSKAKVAFGQPMDLHYSNNEVQENKDVKCS</sequence>
<organism evidence="2 3">
    <name type="scientific">Microcaecilia unicolor</name>
    <dbReference type="NCBI Taxonomy" id="1415580"/>
    <lineage>
        <taxon>Eukaryota</taxon>
        <taxon>Metazoa</taxon>
        <taxon>Chordata</taxon>
        <taxon>Craniata</taxon>
        <taxon>Vertebrata</taxon>
        <taxon>Euteleostomi</taxon>
        <taxon>Amphibia</taxon>
        <taxon>Gymnophiona</taxon>
        <taxon>Siphonopidae</taxon>
        <taxon>Microcaecilia</taxon>
    </lineage>
</organism>
<evidence type="ECO:0000313" key="2">
    <source>
        <dbReference type="Proteomes" id="UP000515156"/>
    </source>
</evidence>
<dbReference type="AlphaFoldDB" id="A0A6P7YPU1"/>
<dbReference type="Pfam" id="PF00564">
    <property type="entry name" value="PB1"/>
    <property type="match status" value="1"/>
</dbReference>
<name>A0A6P7YPU1_9AMPH</name>
<keyword evidence="2" id="KW-1185">Reference proteome</keyword>
<reference evidence="3" key="1">
    <citation type="submission" date="2025-08" db="UniProtKB">
        <authorList>
            <consortium name="RefSeq"/>
        </authorList>
    </citation>
    <scope>IDENTIFICATION</scope>
</reference>
<dbReference type="Proteomes" id="UP000515156">
    <property type="component" value="Chromosome 7"/>
</dbReference>
<dbReference type="RefSeq" id="XP_030066746.1">
    <property type="nucleotide sequence ID" value="XM_030210886.1"/>
</dbReference>
<evidence type="ECO:0000259" key="1">
    <source>
        <dbReference type="Pfam" id="PF00564"/>
    </source>
</evidence>
<gene>
    <name evidence="3" type="primary">LOC115475146</name>
</gene>